<comment type="caution">
    <text evidence="1">The sequence shown here is derived from an EMBL/GenBank/DDBJ whole genome shotgun (WGS) entry which is preliminary data.</text>
</comment>
<reference evidence="1 2" key="1">
    <citation type="submission" date="2018-11" db="EMBL/GenBank/DDBJ databases">
        <title>Genomic Encyclopedia of Type Strains, Phase IV (KMG-IV): sequencing the most valuable type-strain genomes for metagenomic binning, comparative biology and taxonomic classification.</title>
        <authorList>
            <person name="Goeker M."/>
        </authorList>
    </citation>
    <scope>NUCLEOTIDE SEQUENCE [LARGE SCALE GENOMIC DNA]</scope>
    <source>
        <strain evidence="1 2">DSM 100316</strain>
    </source>
</reference>
<proteinExistence type="predicted"/>
<name>A0A3N2E1A1_9GAMM</name>
<evidence type="ECO:0000313" key="1">
    <source>
        <dbReference type="EMBL" id="ROS05419.1"/>
    </source>
</evidence>
<accession>A0A3N2E1A1</accession>
<dbReference type="OrthoDB" id="2895461at2"/>
<dbReference type="AlphaFoldDB" id="A0A3N2E1A1"/>
<organism evidence="1 2">
    <name type="scientific">Sinobacterium caligoides</name>
    <dbReference type="NCBI Taxonomy" id="933926"/>
    <lineage>
        <taxon>Bacteria</taxon>
        <taxon>Pseudomonadati</taxon>
        <taxon>Pseudomonadota</taxon>
        <taxon>Gammaproteobacteria</taxon>
        <taxon>Cellvibrionales</taxon>
        <taxon>Spongiibacteraceae</taxon>
        <taxon>Sinobacterium</taxon>
    </lineage>
</organism>
<dbReference type="EMBL" id="RKHR01000003">
    <property type="protein sequence ID" value="ROS05419.1"/>
    <property type="molecule type" value="Genomic_DNA"/>
</dbReference>
<sequence length="102" mass="11670">MMEENEKIVLSGEEAVAILKDVELMLISLHRIGSAYTDKPKSDYASETCRFIDEWKITHKLADIRSLISEKFDTSLGDDDMDDLERAMEDIQCWSKKGDVPD</sequence>
<dbReference type="RefSeq" id="WP_123711325.1">
    <property type="nucleotide sequence ID" value="NZ_RKHR01000003.1"/>
</dbReference>
<gene>
    <name evidence="1" type="ORF">EDC56_0949</name>
</gene>
<keyword evidence="2" id="KW-1185">Reference proteome</keyword>
<protein>
    <submittedName>
        <fullName evidence="1">Uncharacterized protein</fullName>
    </submittedName>
</protein>
<evidence type="ECO:0000313" key="2">
    <source>
        <dbReference type="Proteomes" id="UP000275394"/>
    </source>
</evidence>
<dbReference type="Proteomes" id="UP000275394">
    <property type="component" value="Unassembled WGS sequence"/>
</dbReference>